<proteinExistence type="predicted"/>
<dbReference type="Proteomes" id="UP000799770">
    <property type="component" value="Unassembled WGS sequence"/>
</dbReference>
<keyword evidence="3" id="KW-1185">Reference proteome</keyword>
<dbReference type="EMBL" id="ML977310">
    <property type="protein sequence ID" value="KAF2122582.1"/>
    <property type="molecule type" value="Genomic_DNA"/>
</dbReference>
<evidence type="ECO:0000313" key="2">
    <source>
        <dbReference type="EMBL" id="KAF2122582.1"/>
    </source>
</evidence>
<protein>
    <submittedName>
        <fullName evidence="2">Uncharacterized protein</fullName>
    </submittedName>
</protein>
<dbReference type="AlphaFoldDB" id="A0A6A5ZS83"/>
<gene>
    <name evidence="2" type="ORF">BDV96DRAFT_593106</name>
</gene>
<feature type="compositionally biased region" description="Low complexity" evidence="1">
    <location>
        <begin position="339"/>
        <end position="362"/>
    </location>
</feature>
<feature type="compositionally biased region" description="Polar residues" evidence="1">
    <location>
        <begin position="304"/>
        <end position="333"/>
    </location>
</feature>
<accession>A0A6A5ZS83</accession>
<evidence type="ECO:0000313" key="3">
    <source>
        <dbReference type="Proteomes" id="UP000799770"/>
    </source>
</evidence>
<reference evidence="2" key="1">
    <citation type="journal article" date="2020" name="Stud. Mycol.">
        <title>101 Dothideomycetes genomes: a test case for predicting lifestyles and emergence of pathogens.</title>
        <authorList>
            <person name="Haridas S."/>
            <person name="Albert R."/>
            <person name="Binder M."/>
            <person name="Bloem J."/>
            <person name="Labutti K."/>
            <person name="Salamov A."/>
            <person name="Andreopoulos B."/>
            <person name="Baker S."/>
            <person name="Barry K."/>
            <person name="Bills G."/>
            <person name="Bluhm B."/>
            <person name="Cannon C."/>
            <person name="Castanera R."/>
            <person name="Culley D."/>
            <person name="Daum C."/>
            <person name="Ezra D."/>
            <person name="Gonzalez J."/>
            <person name="Henrissat B."/>
            <person name="Kuo A."/>
            <person name="Liang C."/>
            <person name="Lipzen A."/>
            <person name="Lutzoni F."/>
            <person name="Magnuson J."/>
            <person name="Mondo S."/>
            <person name="Nolan M."/>
            <person name="Ohm R."/>
            <person name="Pangilinan J."/>
            <person name="Park H.-J."/>
            <person name="Ramirez L."/>
            <person name="Alfaro M."/>
            <person name="Sun H."/>
            <person name="Tritt A."/>
            <person name="Yoshinaga Y."/>
            <person name="Zwiers L.-H."/>
            <person name="Turgeon B."/>
            <person name="Goodwin S."/>
            <person name="Spatafora J."/>
            <person name="Crous P."/>
            <person name="Grigoriev I."/>
        </authorList>
    </citation>
    <scope>NUCLEOTIDE SEQUENCE</scope>
    <source>
        <strain evidence="2">CBS 627.86</strain>
    </source>
</reference>
<organism evidence="2 3">
    <name type="scientific">Lophiotrema nucula</name>
    <dbReference type="NCBI Taxonomy" id="690887"/>
    <lineage>
        <taxon>Eukaryota</taxon>
        <taxon>Fungi</taxon>
        <taxon>Dikarya</taxon>
        <taxon>Ascomycota</taxon>
        <taxon>Pezizomycotina</taxon>
        <taxon>Dothideomycetes</taxon>
        <taxon>Pleosporomycetidae</taxon>
        <taxon>Pleosporales</taxon>
        <taxon>Lophiotremataceae</taxon>
        <taxon>Lophiotrema</taxon>
    </lineage>
</organism>
<evidence type="ECO:0000256" key="1">
    <source>
        <dbReference type="SAM" id="MobiDB-lite"/>
    </source>
</evidence>
<dbReference type="OrthoDB" id="3798073at2759"/>
<name>A0A6A5ZS83_9PLEO</name>
<feature type="region of interest" description="Disordered" evidence="1">
    <location>
        <begin position="240"/>
        <end position="368"/>
    </location>
</feature>
<sequence>MPPPIKPITVTLRSQTSTTTFELPPTFTVTLGNWGGPTRDFSLPTSRVLSTSAYFRKELFHQDSPHRNRNPDGAIPFDHPDFAIFKMYVAWLNSGKIWPKSMFSALKPASEGNEEKSLEERARDGYTDYLEAYYLGQCVRDDAFKNSVMSTIVARMNSATGCPEQLVKALSASIVDMFWPYSPEGEQEGCAIKTLVYTAIMRWATKEQVMSFVGLRGKMEWPRRFVRGLLVFLHQAAQQKEKRKDDGEGKSQIFGVPPKETNMQPLGPFAAPTRGLWKESSHVSWPSSTESESEVTESERSMFSVPSTETEGYTDGTSCCSSSRVETTATPSLTADYISTTPSSTTIDTATSTSVSSGTASQGSGGRPLLSRMNTYITGNIPPPLGPDLTIAFRRNIRIANKDAHYYTTSAYRLQFTSAYFKNILRQTWEPVVPFTWHDEAAFERYLYWLETRVVLSKGLANPQGRPKTTVSDADRVKRLTLQEALDYSTLIDLYLLGHRVQDSLFKDTVMSFLCGTLGLPESDPVLFLSILTPSKIRHVWEFSEKDSALRRFVLESVATYAPQGVLARFFEPKYPVLFERSLQHRLSLSVPAFLLPVSLLSTLPKPVERILIPERPYTAEMLGTDRKLSEGGPLSCEEMVALATWVLNLEGKVGWEERERCRFHEHAPLERGGFCWWRDELDEVRGESGGHKGLGSGGVTELN</sequence>
<feature type="compositionally biased region" description="Basic and acidic residues" evidence="1">
    <location>
        <begin position="240"/>
        <end position="249"/>
    </location>
</feature>